<name>C4ZKX3_THASP</name>
<feature type="chain" id="PRO_5042451286" description="DUF481 domain-containing protein" evidence="1">
    <location>
        <begin position="22"/>
        <end position="320"/>
    </location>
</feature>
<dbReference type="eggNOG" id="ENOG502ZB7H">
    <property type="taxonomic scope" value="Bacteria"/>
</dbReference>
<dbReference type="EMBL" id="SSFD01000237">
    <property type="protein sequence ID" value="TXH82610.1"/>
    <property type="molecule type" value="Genomic_DNA"/>
</dbReference>
<feature type="signal peptide" evidence="1">
    <location>
        <begin position="1"/>
        <end position="21"/>
    </location>
</feature>
<evidence type="ECO:0008006" key="6">
    <source>
        <dbReference type="Google" id="ProtNLM"/>
    </source>
</evidence>
<evidence type="ECO:0000313" key="3">
    <source>
        <dbReference type="EMBL" id="TXH82610.1"/>
    </source>
</evidence>
<reference evidence="3 5" key="3">
    <citation type="submission" date="2018-09" db="EMBL/GenBank/DDBJ databases">
        <title>Metagenome Assembled Genomes from an Advanced Water Purification Facility.</title>
        <authorList>
            <person name="Stamps B.W."/>
            <person name="Spear J.R."/>
        </authorList>
    </citation>
    <scope>NUCLEOTIDE SEQUENCE [LARGE SCALE GENOMIC DNA]</scope>
    <source>
        <strain evidence="3">Bin_27_1</strain>
    </source>
</reference>
<dbReference type="HOGENOM" id="CLU_818706_0_0_4"/>
<accession>C4ZKX3</accession>
<keyword evidence="4" id="KW-1185">Reference proteome</keyword>
<accession>A0A5C7SFQ7</accession>
<dbReference type="Proteomes" id="UP000321192">
    <property type="component" value="Unassembled WGS sequence"/>
</dbReference>
<proteinExistence type="predicted"/>
<reference evidence="2 4" key="2">
    <citation type="journal article" date="2012" name="Stand. Genomic Sci.">
        <title>Complete genome sequence of Thauera aminoaromatica strain MZ1T.</title>
        <authorList>
            <person name="Jiang K."/>
            <person name="Sanseverino J."/>
            <person name="Chauhan A."/>
            <person name="Lucas S."/>
            <person name="Copeland A."/>
            <person name="Lapidus A."/>
            <person name="Del Rio T.G."/>
            <person name="Dalin E."/>
            <person name="Tice H."/>
            <person name="Bruce D."/>
            <person name="Goodwin L."/>
            <person name="Pitluck S."/>
            <person name="Sims D."/>
            <person name="Brettin T."/>
            <person name="Detter J.C."/>
            <person name="Han C."/>
            <person name="Chang Y.J."/>
            <person name="Larimer F."/>
            <person name="Land M."/>
            <person name="Hauser L."/>
            <person name="Kyrpides N.C."/>
            <person name="Mikhailova N."/>
            <person name="Moser S."/>
            <person name="Jegier P."/>
            <person name="Close D."/>
            <person name="Debruyn J.M."/>
            <person name="Wang Y."/>
            <person name="Layton A.C."/>
            <person name="Allen M.S."/>
            <person name="Sayler G.S."/>
        </authorList>
    </citation>
    <scope>NUCLEOTIDE SEQUENCE [LARGE SCALE GENOMIC DNA]</scope>
    <source>
        <strain evidence="2 4">MZ1T</strain>
    </source>
</reference>
<evidence type="ECO:0000313" key="4">
    <source>
        <dbReference type="Proteomes" id="UP000002186"/>
    </source>
</evidence>
<keyword evidence="1" id="KW-0732">Signal</keyword>
<evidence type="ECO:0000313" key="5">
    <source>
        <dbReference type="Proteomes" id="UP000321192"/>
    </source>
</evidence>
<dbReference type="STRING" id="85643.Tmz1t_0134"/>
<evidence type="ECO:0000313" key="2">
    <source>
        <dbReference type="EMBL" id="ACK52931.1"/>
    </source>
</evidence>
<reference evidence="4" key="1">
    <citation type="submission" date="2009-05" db="EMBL/GenBank/DDBJ databases">
        <title>Complete sequence of chromosome of Thauera sp. MZ1T.</title>
        <authorList>
            <consortium name="US DOE Joint Genome Institute"/>
            <person name="Lucas S."/>
            <person name="Copeland A."/>
            <person name="Lapidus A."/>
            <person name="Glavina del Rio T."/>
            <person name="Dalin E."/>
            <person name="Tice H."/>
            <person name="Bruce D."/>
            <person name="Goodwin L."/>
            <person name="Pitluck S."/>
            <person name="Sims D."/>
            <person name="Brettin T."/>
            <person name="Detter J.C."/>
            <person name="Han C."/>
            <person name="Larimer F."/>
            <person name="Land M."/>
            <person name="Hauser L."/>
            <person name="Kyrpides N."/>
            <person name="Mikhailova N."/>
            <person name="Sayler G.S."/>
        </authorList>
    </citation>
    <scope>NUCLEOTIDE SEQUENCE [LARGE SCALE GENOMIC DNA]</scope>
    <source>
        <strain evidence="4">MZ1T</strain>
    </source>
</reference>
<dbReference type="KEGG" id="tmz:Tmz1t_0134"/>
<evidence type="ECO:0000256" key="1">
    <source>
        <dbReference type="SAM" id="SignalP"/>
    </source>
</evidence>
<organism evidence="2 4">
    <name type="scientific">Thauera aminoaromatica</name>
    <dbReference type="NCBI Taxonomy" id="164330"/>
    <lineage>
        <taxon>Bacteria</taxon>
        <taxon>Pseudomonadati</taxon>
        <taxon>Pseudomonadota</taxon>
        <taxon>Betaproteobacteria</taxon>
        <taxon>Rhodocyclales</taxon>
        <taxon>Zoogloeaceae</taxon>
        <taxon>Thauera</taxon>
    </lineage>
</organism>
<protein>
    <recommendedName>
        <fullName evidence="6">DUF481 domain-containing protein</fullName>
    </recommendedName>
</protein>
<dbReference type="Proteomes" id="UP000002186">
    <property type="component" value="Chromosome"/>
</dbReference>
<dbReference type="RefSeq" id="WP_004311863.1">
    <property type="nucleotide sequence ID" value="NC_011662.2"/>
</dbReference>
<dbReference type="EMBL" id="CP001281">
    <property type="protein sequence ID" value="ACK52931.1"/>
    <property type="molecule type" value="Genomic_DNA"/>
</dbReference>
<dbReference type="OrthoDB" id="6646492at2"/>
<dbReference type="AlphaFoldDB" id="C4ZKX3"/>
<sequence length="320" mass="37130">MHGRKLLPLALILAFPALAIAQSAQQQGLPSPEAAQEQALLEQSRTQVRGFSVWLGETVNDWFGDRPFEEGGKVTNGRLGLRNLWRQDEGWNTNVRFRARFDLPNLRDKAYVFIGRQNERELVTDQSEAFTREQLLLEERRKEDQTGFAGVGVALRKNLDFRVGVRGGMKFYTQARYRKQWALTELDRIEFRETVFWNNKDKFGSTTALDYEHAFTPSLSLNWQNATTISEKTDDFAWGSSLGLFKRFGDDRILSGEMLVTGETGAEENVDEYGVRMKWTQPVYRDWLIGEFIVGHYWPQREDRERERAWGVGVNLEMRF</sequence>
<gene>
    <name evidence="2" type="ordered locus">Tmz1t_0134</name>
    <name evidence="3" type="ORF">E6Q80_15110</name>
</gene>